<evidence type="ECO:0000256" key="6">
    <source>
        <dbReference type="ARBA" id="ARBA00022670"/>
    </source>
</evidence>
<evidence type="ECO:0000256" key="1">
    <source>
        <dbReference type="ARBA" id="ARBA00004123"/>
    </source>
</evidence>
<sequence>MECFSASSVDNALYTFDEEAHRHLLHSLQQHHQRLRLNPQHRGVHSPVTFTDAWIADVALAKMMAHAERGGKIEVMGLLLGKAVVTPESSDDGPLHGATISTHYESMSSVSEMDREADNQQSDQRGYFVVTDCFALPVEGTETRVNAAEEANEFMIQFLEAAEKVPMQQKVVGWYHSHPNYGCWLSGIDVCTQQLQQQHQDPFLAIVVDPIRTICNRSIELGGFRTLLPGEEKRDDAGDAEAASSQLLPAEKVNDFGAHWKRYYQLRVHWCANSISAPLVEQMCSASWPQLIVGQSLDRNRYVELRRLEAIVESCNEAISAAERSQPVSIGTASGQDMRDQSDLSDSGFAAEYSDDSELGAPRGKGLCDRLVDTAEKAADIAVRALGGLVEIAALSAIYCDNTTWRQRARASSKPDEALCSENQC</sequence>
<dbReference type="InterPro" id="IPR037518">
    <property type="entry name" value="MPN"/>
</dbReference>
<evidence type="ECO:0000256" key="13">
    <source>
        <dbReference type="SAM" id="MobiDB-lite"/>
    </source>
</evidence>
<dbReference type="PANTHER" id="PTHR10410">
    <property type="entry name" value="EUKARYOTIC TRANSLATION INITIATION FACTOR 3 -RELATED"/>
    <property type="match status" value="1"/>
</dbReference>
<keyword evidence="12" id="KW-0539">Nucleus</keyword>
<keyword evidence="16" id="KW-1185">Reference proteome</keyword>
<keyword evidence="9" id="KW-0378">Hydrolase</keyword>
<dbReference type="EMBL" id="HG719242">
    <property type="protein sequence ID" value="CDJ57237.1"/>
    <property type="molecule type" value="Genomic_DNA"/>
</dbReference>
<evidence type="ECO:0000256" key="10">
    <source>
        <dbReference type="ARBA" id="ARBA00022833"/>
    </source>
</evidence>
<dbReference type="FunFam" id="3.40.140.10:FF:000203">
    <property type="entry name" value="COP9 signalosome complex subunit 5"/>
    <property type="match status" value="1"/>
</dbReference>
<keyword evidence="8" id="KW-0736">Signalosome</keyword>
<dbReference type="GO" id="GO:0008180">
    <property type="term" value="C:COP9 signalosome"/>
    <property type="evidence" value="ECO:0007669"/>
    <property type="project" value="UniProtKB-KW"/>
</dbReference>
<feature type="region of interest" description="Disordered" evidence="13">
    <location>
        <begin position="326"/>
        <end position="347"/>
    </location>
</feature>
<keyword evidence="7" id="KW-0479">Metal-binding</keyword>
<dbReference type="GO" id="GO:0046872">
    <property type="term" value="F:metal ion binding"/>
    <property type="evidence" value="ECO:0007669"/>
    <property type="project" value="UniProtKB-KW"/>
</dbReference>
<evidence type="ECO:0000256" key="4">
    <source>
        <dbReference type="ARBA" id="ARBA00014880"/>
    </source>
</evidence>
<dbReference type="GeneID" id="25334710"/>
<dbReference type="OMA" id="VNDFGAH"/>
<comment type="subcellular location">
    <subcellularLocation>
        <location evidence="2">Cytoplasm</location>
    </subcellularLocation>
    <subcellularLocation>
        <location evidence="1">Nucleus</location>
    </subcellularLocation>
</comment>
<feature type="domain" description="MPN" evidence="14">
    <location>
        <begin position="53"/>
        <end position="230"/>
    </location>
</feature>
<evidence type="ECO:0000256" key="11">
    <source>
        <dbReference type="ARBA" id="ARBA00023049"/>
    </source>
</evidence>
<accession>U6LZ49</accession>
<evidence type="ECO:0000256" key="2">
    <source>
        <dbReference type="ARBA" id="ARBA00004496"/>
    </source>
</evidence>
<protein>
    <recommendedName>
        <fullName evidence="4">COP9 signalosome complex subunit 5</fullName>
    </recommendedName>
</protein>
<dbReference type="AlphaFoldDB" id="U6LZ49"/>
<evidence type="ECO:0000256" key="7">
    <source>
        <dbReference type="ARBA" id="ARBA00022723"/>
    </source>
</evidence>
<dbReference type="Proteomes" id="UP000030763">
    <property type="component" value="Unassembled WGS sequence"/>
</dbReference>
<dbReference type="Gene3D" id="3.40.140.10">
    <property type="entry name" value="Cytidine Deaminase, domain 2"/>
    <property type="match status" value="1"/>
</dbReference>
<keyword evidence="6" id="KW-0645">Protease</keyword>
<proteinExistence type="inferred from homology"/>
<dbReference type="GO" id="GO:0008237">
    <property type="term" value="F:metallopeptidase activity"/>
    <property type="evidence" value="ECO:0007669"/>
    <property type="project" value="UniProtKB-KW"/>
</dbReference>
<dbReference type="GO" id="GO:0005737">
    <property type="term" value="C:cytoplasm"/>
    <property type="evidence" value="ECO:0007669"/>
    <property type="project" value="UniProtKB-SubCell"/>
</dbReference>
<dbReference type="InterPro" id="IPR050242">
    <property type="entry name" value="JAMM_MPN+_peptidase_M67A"/>
</dbReference>
<gene>
    <name evidence="15" type="ORF">EMWEY_00007240</name>
</gene>
<evidence type="ECO:0000313" key="16">
    <source>
        <dbReference type="Proteomes" id="UP000030763"/>
    </source>
</evidence>
<dbReference type="VEuPathDB" id="ToxoDB:EMWEY_00007240"/>
<dbReference type="Pfam" id="PF01398">
    <property type="entry name" value="JAB"/>
    <property type="match status" value="1"/>
</dbReference>
<dbReference type="RefSeq" id="XP_013333887.1">
    <property type="nucleotide sequence ID" value="XM_013478433.1"/>
</dbReference>
<evidence type="ECO:0000256" key="12">
    <source>
        <dbReference type="ARBA" id="ARBA00023242"/>
    </source>
</evidence>
<keyword evidence="10" id="KW-0862">Zinc</keyword>
<dbReference type="PROSITE" id="PS50249">
    <property type="entry name" value="MPN"/>
    <property type="match status" value="1"/>
</dbReference>
<evidence type="ECO:0000256" key="3">
    <source>
        <dbReference type="ARBA" id="ARBA00006008"/>
    </source>
</evidence>
<evidence type="ECO:0000256" key="8">
    <source>
        <dbReference type="ARBA" id="ARBA00022790"/>
    </source>
</evidence>
<keyword evidence="5" id="KW-0963">Cytoplasm</keyword>
<dbReference type="OrthoDB" id="605656at2759"/>
<dbReference type="SUPFAM" id="SSF102712">
    <property type="entry name" value="JAB1/MPN domain"/>
    <property type="match status" value="1"/>
</dbReference>
<dbReference type="InterPro" id="IPR000555">
    <property type="entry name" value="JAMM/MPN+_dom"/>
</dbReference>
<comment type="similarity">
    <text evidence="3">Belongs to the peptidase M67A family. CSN5 subfamily.</text>
</comment>
<reference evidence="15" key="1">
    <citation type="submission" date="2013-10" db="EMBL/GenBank/DDBJ databases">
        <title>Genomic analysis of the causative agents of coccidiosis in chickens.</title>
        <authorList>
            <person name="Reid A.J."/>
            <person name="Blake D."/>
            <person name="Billington K."/>
            <person name="Browne H."/>
            <person name="Dunn M."/>
            <person name="Hung S."/>
            <person name="Kawahara F."/>
            <person name="Miranda-Saavedra D."/>
            <person name="Mourier T."/>
            <person name="Nagra H."/>
            <person name="Otto T.D."/>
            <person name="Rawlings N."/>
            <person name="Sanchez A."/>
            <person name="Sanders M."/>
            <person name="Subramaniam C."/>
            <person name="Tay Y."/>
            <person name="Dear P."/>
            <person name="Doerig C."/>
            <person name="Gruber A."/>
            <person name="Parkinson J."/>
            <person name="Shirley M."/>
            <person name="Wan K.L."/>
            <person name="Berriman M."/>
            <person name="Tomley F."/>
            <person name="Pain A."/>
        </authorList>
    </citation>
    <scope>NUCLEOTIDE SEQUENCE [LARGE SCALE GENOMIC DNA]</scope>
    <source>
        <strain evidence="15">Weybridge</strain>
    </source>
</reference>
<dbReference type="GO" id="GO:0006508">
    <property type="term" value="P:proteolysis"/>
    <property type="evidence" value="ECO:0007669"/>
    <property type="project" value="UniProtKB-KW"/>
</dbReference>
<dbReference type="SMART" id="SM00232">
    <property type="entry name" value="JAB_MPN"/>
    <property type="match status" value="1"/>
</dbReference>
<evidence type="ECO:0000256" key="5">
    <source>
        <dbReference type="ARBA" id="ARBA00022490"/>
    </source>
</evidence>
<organism evidence="15 16">
    <name type="scientific">Eimeria maxima</name>
    <name type="common">Coccidian parasite</name>
    <dbReference type="NCBI Taxonomy" id="5804"/>
    <lineage>
        <taxon>Eukaryota</taxon>
        <taxon>Sar</taxon>
        <taxon>Alveolata</taxon>
        <taxon>Apicomplexa</taxon>
        <taxon>Conoidasida</taxon>
        <taxon>Coccidia</taxon>
        <taxon>Eucoccidiorida</taxon>
        <taxon>Eimeriorina</taxon>
        <taxon>Eimeriidae</taxon>
        <taxon>Eimeria</taxon>
    </lineage>
</organism>
<evidence type="ECO:0000313" key="15">
    <source>
        <dbReference type="EMBL" id="CDJ57237.1"/>
    </source>
</evidence>
<feature type="compositionally biased region" description="Polar residues" evidence="13">
    <location>
        <begin position="326"/>
        <end position="335"/>
    </location>
</feature>
<evidence type="ECO:0000259" key="14">
    <source>
        <dbReference type="PROSITE" id="PS50249"/>
    </source>
</evidence>
<reference evidence="15" key="2">
    <citation type="submission" date="2013-10" db="EMBL/GenBank/DDBJ databases">
        <authorList>
            <person name="Aslett M."/>
        </authorList>
    </citation>
    <scope>NUCLEOTIDE SEQUENCE [LARGE SCALE GENOMIC DNA]</scope>
    <source>
        <strain evidence="15">Weybridge</strain>
    </source>
</reference>
<name>U6LZ49_EIMMA</name>
<keyword evidence="11" id="KW-0482">Metalloprotease</keyword>
<evidence type="ECO:0000256" key="9">
    <source>
        <dbReference type="ARBA" id="ARBA00022801"/>
    </source>
</evidence>